<protein>
    <submittedName>
        <fullName evidence="1">Transcription-repair coupling factor</fullName>
    </submittedName>
</protein>
<sequence length="74" mass="9026">ANIKEQTQHADIRKLLSYFYQNEWTILDYLPKYSPIFFDDFQKIMNKHAQFQLEAANLLTEDFLFFSVHFYNLL</sequence>
<dbReference type="EMBL" id="AZMM01017617">
    <property type="protein sequence ID" value="ETJ25887.1"/>
    <property type="molecule type" value="Genomic_DNA"/>
</dbReference>
<dbReference type="InterPro" id="IPR027417">
    <property type="entry name" value="P-loop_NTPase"/>
</dbReference>
<feature type="non-terminal residue" evidence="1">
    <location>
        <position position="1"/>
    </location>
</feature>
<comment type="caution">
    <text evidence="1">The sequence shown here is derived from an EMBL/GenBank/DDBJ whole genome shotgun (WGS) entry which is preliminary data.</text>
</comment>
<gene>
    <name evidence="1" type="ORF">Q604_UNBC17617G0001</name>
</gene>
<dbReference type="AlphaFoldDB" id="W1X683"/>
<dbReference type="SUPFAM" id="SSF52540">
    <property type="entry name" value="P-loop containing nucleoside triphosphate hydrolases"/>
    <property type="match status" value="1"/>
</dbReference>
<reference evidence="1" key="1">
    <citation type="submission" date="2013-12" db="EMBL/GenBank/DDBJ databases">
        <title>A Varibaculum cambriense genome reconstructed from a premature infant gut community with otherwise low bacterial novelty that shifts toward anaerobic metabolism during the third week of life.</title>
        <authorList>
            <person name="Brown C.T."/>
            <person name="Sharon I."/>
            <person name="Thomas B.C."/>
            <person name="Castelle C.J."/>
            <person name="Morowitz M.J."/>
            <person name="Banfield J.F."/>
        </authorList>
    </citation>
    <scope>NUCLEOTIDE SEQUENCE</scope>
</reference>
<organism evidence="1">
    <name type="scientific">human gut metagenome</name>
    <dbReference type="NCBI Taxonomy" id="408170"/>
    <lineage>
        <taxon>unclassified sequences</taxon>
        <taxon>metagenomes</taxon>
        <taxon>organismal metagenomes</taxon>
    </lineage>
</organism>
<proteinExistence type="predicted"/>
<evidence type="ECO:0000313" key="1">
    <source>
        <dbReference type="EMBL" id="ETJ25887.1"/>
    </source>
</evidence>
<accession>W1X683</accession>
<name>W1X683_9ZZZZ</name>